<organism evidence="1 2">
    <name type="scientific">Eumeta variegata</name>
    <name type="common">Bagworm moth</name>
    <name type="synonym">Eumeta japonica</name>
    <dbReference type="NCBI Taxonomy" id="151549"/>
    <lineage>
        <taxon>Eukaryota</taxon>
        <taxon>Metazoa</taxon>
        <taxon>Ecdysozoa</taxon>
        <taxon>Arthropoda</taxon>
        <taxon>Hexapoda</taxon>
        <taxon>Insecta</taxon>
        <taxon>Pterygota</taxon>
        <taxon>Neoptera</taxon>
        <taxon>Endopterygota</taxon>
        <taxon>Lepidoptera</taxon>
        <taxon>Glossata</taxon>
        <taxon>Ditrysia</taxon>
        <taxon>Tineoidea</taxon>
        <taxon>Psychidae</taxon>
        <taxon>Oiketicinae</taxon>
        <taxon>Eumeta</taxon>
    </lineage>
</organism>
<comment type="caution">
    <text evidence="1">The sequence shown here is derived from an EMBL/GenBank/DDBJ whole genome shotgun (WGS) entry which is preliminary data.</text>
</comment>
<protein>
    <submittedName>
        <fullName evidence="1">Uncharacterized protein</fullName>
    </submittedName>
</protein>
<reference evidence="1 2" key="1">
    <citation type="journal article" date="2019" name="Commun. Biol.">
        <title>The bagworm genome reveals a unique fibroin gene that provides high tensile strength.</title>
        <authorList>
            <person name="Kono N."/>
            <person name="Nakamura H."/>
            <person name="Ohtoshi R."/>
            <person name="Tomita M."/>
            <person name="Numata K."/>
            <person name="Arakawa K."/>
        </authorList>
    </citation>
    <scope>NUCLEOTIDE SEQUENCE [LARGE SCALE GENOMIC DNA]</scope>
</reference>
<evidence type="ECO:0000313" key="2">
    <source>
        <dbReference type="Proteomes" id="UP000299102"/>
    </source>
</evidence>
<proteinExistence type="predicted"/>
<keyword evidence="2" id="KW-1185">Reference proteome</keyword>
<dbReference type="EMBL" id="BGZK01000090">
    <property type="protein sequence ID" value="GBP17730.1"/>
    <property type="molecule type" value="Genomic_DNA"/>
</dbReference>
<evidence type="ECO:0000313" key="1">
    <source>
        <dbReference type="EMBL" id="GBP17730.1"/>
    </source>
</evidence>
<dbReference type="AlphaFoldDB" id="A0A4C1TUR0"/>
<gene>
    <name evidence="1" type="ORF">EVAR_102588_1</name>
</gene>
<dbReference type="Proteomes" id="UP000299102">
    <property type="component" value="Unassembled WGS sequence"/>
</dbReference>
<name>A0A4C1TUR0_EUMVA</name>
<accession>A0A4C1TUR0</accession>
<sequence>MRRYRRLSVFLDFQSGMLRFELVEIEDIRCVCVAIWHFSYTTTAPLSPTILLLHIEGGSAVVSVAFESERTAFLSLTRSASTEQMWTIAPCVGVHFKPLMPDVVTASVTTRSVSAVGRLGPLILAWEGVLEA</sequence>